<dbReference type="GO" id="GO:0003676">
    <property type="term" value="F:nucleic acid binding"/>
    <property type="evidence" value="ECO:0007669"/>
    <property type="project" value="InterPro"/>
</dbReference>
<reference evidence="2" key="2">
    <citation type="submission" date="2019-02" db="EMBL/GenBank/DDBJ databases">
        <title>Opniocepnalus argus Var Kimnra genome.</title>
        <authorList>
            <person name="Zhou C."/>
            <person name="Xiao S."/>
        </authorList>
    </citation>
    <scope>NUCLEOTIDE SEQUENCE [LARGE SCALE GENOMIC DNA]</scope>
</reference>
<organism evidence="1 2">
    <name type="scientific">Channa argus</name>
    <name type="common">Northern snakehead</name>
    <name type="synonym">Ophicephalus argus</name>
    <dbReference type="NCBI Taxonomy" id="215402"/>
    <lineage>
        <taxon>Eukaryota</taxon>
        <taxon>Metazoa</taxon>
        <taxon>Chordata</taxon>
        <taxon>Craniata</taxon>
        <taxon>Vertebrata</taxon>
        <taxon>Euteleostomi</taxon>
        <taxon>Actinopterygii</taxon>
        <taxon>Neopterygii</taxon>
        <taxon>Teleostei</taxon>
        <taxon>Neoteleostei</taxon>
        <taxon>Acanthomorphata</taxon>
        <taxon>Anabantaria</taxon>
        <taxon>Anabantiformes</taxon>
        <taxon>Channoidei</taxon>
        <taxon>Channidae</taxon>
        <taxon>Channa</taxon>
    </lineage>
</organism>
<dbReference type="EMBL" id="CM015735">
    <property type="protein sequence ID" value="KAF3706509.1"/>
    <property type="molecule type" value="Genomic_DNA"/>
</dbReference>
<gene>
    <name evidence="1" type="ORF">EXN66_Car022201</name>
</gene>
<dbReference type="AlphaFoldDB" id="A0A6G1QW14"/>
<keyword evidence="2" id="KW-1185">Reference proteome</keyword>
<proteinExistence type="predicted"/>
<reference evidence="1 2" key="1">
    <citation type="submission" date="2019-02" db="EMBL/GenBank/DDBJ databases">
        <title>Opniocepnalus argus genome.</title>
        <authorList>
            <person name="Zhou C."/>
            <person name="Xiao S."/>
        </authorList>
    </citation>
    <scope>NUCLEOTIDE SEQUENCE [LARGE SCALE GENOMIC DNA]</scope>
    <source>
        <strain evidence="1">OARG1902GOOAL</strain>
        <tissue evidence="1">Muscle</tissue>
    </source>
</reference>
<evidence type="ECO:0000313" key="1">
    <source>
        <dbReference type="EMBL" id="KAF3706509.1"/>
    </source>
</evidence>
<dbReference type="InterPro" id="IPR036397">
    <property type="entry name" value="RNaseH_sf"/>
</dbReference>
<protein>
    <submittedName>
        <fullName evidence="1">Uncharacterized protein</fullName>
    </submittedName>
</protein>
<dbReference type="Proteomes" id="UP000503349">
    <property type="component" value="Chromosome 24"/>
</dbReference>
<evidence type="ECO:0000313" key="2">
    <source>
        <dbReference type="Proteomes" id="UP000503349"/>
    </source>
</evidence>
<dbReference type="Gene3D" id="3.30.420.10">
    <property type="entry name" value="Ribonuclease H-like superfamily/Ribonuclease H"/>
    <property type="match status" value="1"/>
</dbReference>
<name>A0A6G1QW14_CHAAH</name>
<accession>A0A6G1QW14</accession>
<sequence length="99" mass="11266">MSELKASHEVQGIVCRPPRKNRIEAQIWEGYRNISAALNDETNIELFGLNAKCHLWRPGTTHHLANTIPTVKHGGVRIILWGCFFSGRNWETSLDRGKD</sequence>